<dbReference type="EMBL" id="RCMK01000079">
    <property type="protein sequence ID" value="KAG2950007.1"/>
    <property type="molecule type" value="Genomic_DNA"/>
</dbReference>
<evidence type="ECO:0000313" key="1">
    <source>
        <dbReference type="EMBL" id="KAG2950007.1"/>
    </source>
</evidence>
<protein>
    <submittedName>
        <fullName evidence="1">Uncharacterized protein</fullName>
    </submittedName>
</protein>
<evidence type="ECO:0000313" key="2">
    <source>
        <dbReference type="Proteomes" id="UP000736787"/>
    </source>
</evidence>
<dbReference type="AlphaFoldDB" id="A0A8T1LH74"/>
<proteinExistence type="predicted"/>
<dbReference type="Proteomes" id="UP000736787">
    <property type="component" value="Unassembled WGS sequence"/>
</dbReference>
<gene>
    <name evidence="1" type="ORF">PC117_g4779</name>
</gene>
<reference evidence="1" key="1">
    <citation type="submission" date="2018-10" db="EMBL/GenBank/DDBJ databases">
        <title>Effector identification in a new, highly contiguous assembly of the strawberry crown rot pathogen Phytophthora cactorum.</title>
        <authorList>
            <person name="Armitage A.D."/>
            <person name="Nellist C.F."/>
            <person name="Bates H."/>
            <person name="Vickerstaff R.J."/>
            <person name="Harrison R.J."/>
        </authorList>
    </citation>
    <scope>NUCLEOTIDE SEQUENCE</scope>
    <source>
        <strain evidence="1">4040</strain>
    </source>
</reference>
<organism evidence="1 2">
    <name type="scientific">Phytophthora cactorum</name>
    <dbReference type="NCBI Taxonomy" id="29920"/>
    <lineage>
        <taxon>Eukaryota</taxon>
        <taxon>Sar</taxon>
        <taxon>Stramenopiles</taxon>
        <taxon>Oomycota</taxon>
        <taxon>Peronosporomycetes</taxon>
        <taxon>Peronosporales</taxon>
        <taxon>Peronosporaceae</taxon>
        <taxon>Phytophthora</taxon>
    </lineage>
</organism>
<accession>A0A8T1LH74</accession>
<comment type="caution">
    <text evidence="1">The sequence shown here is derived from an EMBL/GenBank/DDBJ whole genome shotgun (WGS) entry which is preliminary data.</text>
</comment>
<name>A0A8T1LH74_9STRA</name>
<sequence length="74" mass="8356">MPAGAGLSSQSRATNVYRAASLPYFQDAVASKTDRLWILFWKGLTVMRLMRSAAAFAILIEGCWIHTNKRRIRI</sequence>